<gene>
    <name evidence="1" type="ORF">DGAL_LOCUS8460</name>
</gene>
<proteinExistence type="predicted"/>
<comment type="caution">
    <text evidence="1">The sequence shown here is derived from an EMBL/GenBank/DDBJ whole genome shotgun (WGS) entry which is preliminary data.</text>
</comment>
<evidence type="ECO:0000313" key="1">
    <source>
        <dbReference type="EMBL" id="CAH0105437.1"/>
    </source>
</evidence>
<reference evidence="1" key="1">
    <citation type="submission" date="2021-11" db="EMBL/GenBank/DDBJ databases">
        <authorList>
            <person name="Schell T."/>
        </authorList>
    </citation>
    <scope>NUCLEOTIDE SEQUENCE</scope>
    <source>
        <strain evidence="1">M5</strain>
    </source>
</reference>
<sequence length="73" mass="8269">MLSIQKPYQRRPCMVSSIPILVNGPMVYSPIFCVKSLITFEEKSTSSIGSSFMVMSILNWSKISIPSWMTISY</sequence>
<dbReference type="Proteomes" id="UP000789390">
    <property type="component" value="Unassembled WGS sequence"/>
</dbReference>
<organism evidence="1 2">
    <name type="scientific">Daphnia galeata</name>
    <dbReference type="NCBI Taxonomy" id="27404"/>
    <lineage>
        <taxon>Eukaryota</taxon>
        <taxon>Metazoa</taxon>
        <taxon>Ecdysozoa</taxon>
        <taxon>Arthropoda</taxon>
        <taxon>Crustacea</taxon>
        <taxon>Branchiopoda</taxon>
        <taxon>Diplostraca</taxon>
        <taxon>Cladocera</taxon>
        <taxon>Anomopoda</taxon>
        <taxon>Daphniidae</taxon>
        <taxon>Daphnia</taxon>
    </lineage>
</organism>
<evidence type="ECO:0000313" key="2">
    <source>
        <dbReference type="Proteomes" id="UP000789390"/>
    </source>
</evidence>
<dbReference type="AlphaFoldDB" id="A0A8J2WIE3"/>
<protein>
    <submittedName>
        <fullName evidence="1">Uncharacterized protein</fullName>
    </submittedName>
</protein>
<accession>A0A8J2WIE3</accession>
<name>A0A8J2WIE3_9CRUS</name>
<keyword evidence="2" id="KW-1185">Reference proteome</keyword>
<dbReference type="EMBL" id="CAKKLH010000186">
    <property type="protein sequence ID" value="CAH0105437.1"/>
    <property type="molecule type" value="Genomic_DNA"/>
</dbReference>